<accession>A0ACB6Z0J2</accession>
<dbReference type="Proteomes" id="UP000886501">
    <property type="component" value="Unassembled WGS sequence"/>
</dbReference>
<keyword evidence="2" id="KW-1185">Reference proteome</keyword>
<evidence type="ECO:0000313" key="2">
    <source>
        <dbReference type="Proteomes" id="UP000886501"/>
    </source>
</evidence>
<reference evidence="1" key="1">
    <citation type="submission" date="2019-10" db="EMBL/GenBank/DDBJ databases">
        <authorList>
            <consortium name="DOE Joint Genome Institute"/>
            <person name="Kuo A."/>
            <person name="Miyauchi S."/>
            <person name="Kiss E."/>
            <person name="Drula E."/>
            <person name="Kohler A."/>
            <person name="Sanchez-Garcia M."/>
            <person name="Andreopoulos B."/>
            <person name="Barry K.W."/>
            <person name="Bonito G."/>
            <person name="Buee M."/>
            <person name="Carver A."/>
            <person name="Chen C."/>
            <person name="Cichocki N."/>
            <person name="Clum A."/>
            <person name="Culley D."/>
            <person name="Crous P.W."/>
            <person name="Fauchery L."/>
            <person name="Girlanda M."/>
            <person name="Hayes R."/>
            <person name="Keri Z."/>
            <person name="Labutti K."/>
            <person name="Lipzen A."/>
            <person name="Lombard V."/>
            <person name="Magnuson J."/>
            <person name="Maillard F."/>
            <person name="Morin E."/>
            <person name="Murat C."/>
            <person name="Nolan M."/>
            <person name="Ohm R."/>
            <person name="Pangilinan J."/>
            <person name="Pereira M."/>
            <person name="Perotto S."/>
            <person name="Peter M."/>
            <person name="Riley R."/>
            <person name="Sitrit Y."/>
            <person name="Stielow B."/>
            <person name="Szollosi G."/>
            <person name="Zifcakova L."/>
            <person name="Stursova M."/>
            <person name="Spatafora J.W."/>
            <person name="Tedersoo L."/>
            <person name="Vaario L.-M."/>
            <person name="Yamada A."/>
            <person name="Yan M."/>
            <person name="Wang P."/>
            <person name="Xu J."/>
            <person name="Bruns T."/>
            <person name="Baldrian P."/>
            <person name="Vilgalys R."/>
            <person name="Henrissat B."/>
            <person name="Grigoriev I.V."/>
            <person name="Hibbett D."/>
            <person name="Nagy L.G."/>
            <person name="Martin F.M."/>
        </authorList>
    </citation>
    <scope>NUCLEOTIDE SEQUENCE</scope>
    <source>
        <strain evidence="1">P2</strain>
    </source>
</reference>
<proteinExistence type="predicted"/>
<comment type="caution">
    <text evidence="1">The sequence shown here is derived from an EMBL/GenBank/DDBJ whole genome shotgun (WGS) entry which is preliminary data.</text>
</comment>
<name>A0ACB6Z0J2_THEGA</name>
<organism evidence="1 2">
    <name type="scientific">Thelephora ganbajun</name>
    <name type="common">Ganba fungus</name>
    <dbReference type="NCBI Taxonomy" id="370292"/>
    <lineage>
        <taxon>Eukaryota</taxon>
        <taxon>Fungi</taxon>
        <taxon>Dikarya</taxon>
        <taxon>Basidiomycota</taxon>
        <taxon>Agaricomycotina</taxon>
        <taxon>Agaricomycetes</taxon>
        <taxon>Thelephorales</taxon>
        <taxon>Thelephoraceae</taxon>
        <taxon>Thelephora</taxon>
    </lineage>
</organism>
<protein>
    <submittedName>
        <fullName evidence="1">Uncharacterized protein</fullName>
    </submittedName>
</protein>
<evidence type="ECO:0000313" key="1">
    <source>
        <dbReference type="EMBL" id="KAF9643077.1"/>
    </source>
</evidence>
<gene>
    <name evidence="1" type="ORF">BDM02DRAFT_3192239</name>
</gene>
<reference evidence="1" key="2">
    <citation type="journal article" date="2020" name="Nat. Commun.">
        <title>Large-scale genome sequencing of mycorrhizal fungi provides insights into the early evolution of symbiotic traits.</title>
        <authorList>
            <person name="Miyauchi S."/>
            <person name="Kiss E."/>
            <person name="Kuo A."/>
            <person name="Drula E."/>
            <person name="Kohler A."/>
            <person name="Sanchez-Garcia M."/>
            <person name="Morin E."/>
            <person name="Andreopoulos B."/>
            <person name="Barry K.W."/>
            <person name="Bonito G."/>
            <person name="Buee M."/>
            <person name="Carver A."/>
            <person name="Chen C."/>
            <person name="Cichocki N."/>
            <person name="Clum A."/>
            <person name="Culley D."/>
            <person name="Crous P.W."/>
            <person name="Fauchery L."/>
            <person name="Girlanda M."/>
            <person name="Hayes R.D."/>
            <person name="Keri Z."/>
            <person name="LaButti K."/>
            <person name="Lipzen A."/>
            <person name="Lombard V."/>
            <person name="Magnuson J."/>
            <person name="Maillard F."/>
            <person name="Murat C."/>
            <person name="Nolan M."/>
            <person name="Ohm R.A."/>
            <person name="Pangilinan J."/>
            <person name="Pereira M.F."/>
            <person name="Perotto S."/>
            <person name="Peter M."/>
            <person name="Pfister S."/>
            <person name="Riley R."/>
            <person name="Sitrit Y."/>
            <person name="Stielow J.B."/>
            <person name="Szollosi G."/>
            <person name="Zifcakova L."/>
            <person name="Stursova M."/>
            <person name="Spatafora J.W."/>
            <person name="Tedersoo L."/>
            <person name="Vaario L.M."/>
            <person name="Yamada A."/>
            <person name="Yan M."/>
            <person name="Wang P."/>
            <person name="Xu J."/>
            <person name="Bruns T."/>
            <person name="Baldrian P."/>
            <person name="Vilgalys R."/>
            <person name="Dunand C."/>
            <person name="Henrissat B."/>
            <person name="Grigoriev I.V."/>
            <person name="Hibbett D."/>
            <person name="Nagy L.G."/>
            <person name="Martin F.M."/>
        </authorList>
    </citation>
    <scope>NUCLEOTIDE SEQUENCE</scope>
    <source>
        <strain evidence="1">P2</strain>
    </source>
</reference>
<sequence length="208" mass="22827">MSDERYLHQLFAWSSSRSSGLREFASTTKVVVPEGGEVSSLAFGLSSSVSSTRSPPGIHDKRPLHELVPLQTTLDPMIPGQDIQDCLRHLFLYLRSWRVGNNAETAAPIFEASEPILPTVERPIKVDEGLALIALALLYRSVNAGEEEEPVVTALGAFAAPSTIQPHVNTPDLLLFFQPLHASSLSRTLDVLDVRLGRERFLRGGAFR</sequence>
<dbReference type="EMBL" id="MU118289">
    <property type="protein sequence ID" value="KAF9643077.1"/>
    <property type="molecule type" value="Genomic_DNA"/>
</dbReference>